<dbReference type="AlphaFoldDB" id="A0A060S1B7"/>
<dbReference type="Proteomes" id="UP000027581">
    <property type="component" value="Unassembled WGS sequence"/>
</dbReference>
<evidence type="ECO:0000256" key="1">
    <source>
        <dbReference type="SAM" id="MobiDB-lite"/>
    </source>
</evidence>
<feature type="region of interest" description="Disordered" evidence="1">
    <location>
        <begin position="1228"/>
        <end position="1248"/>
    </location>
</feature>
<evidence type="ECO:0000313" key="2">
    <source>
        <dbReference type="EMBL" id="CDO65560.1"/>
    </source>
</evidence>
<dbReference type="EMBL" id="HG810773">
    <property type="protein sequence ID" value="CDO65560.1"/>
    <property type="molecule type" value="Genomic_DNA"/>
</dbReference>
<dbReference type="InterPro" id="IPR052824">
    <property type="entry name" value="m6A_RNA_Methylation_Regulator"/>
</dbReference>
<feature type="compositionally biased region" description="Basic and acidic residues" evidence="1">
    <location>
        <begin position="1234"/>
        <end position="1248"/>
    </location>
</feature>
<organism evidence="2 3">
    <name type="scientific">Plasmodium reichenowi</name>
    <dbReference type="NCBI Taxonomy" id="5854"/>
    <lineage>
        <taxon>Eukaryota</taxon>
        <taxon>Sar</taxon>
        <taxon>Alveolata</taxon>
        <taxon>Apicomplexa</taxon>
        <taxon>Aconoidasida</taxon>
        <taxon>Haemosporida</taxon>
        <taxon>Plasmodiidae</taxon>
        <taxon>Plasmodium</taxon>
        <taxon>Plasmodium (Laverania)</taxon>
    </lineage>
</organism>
<feature type="compositionally biased region" description="Low complexity" evidence="1">
    <location>
        <begin position="997"/>
        <end position="1055"/>
    </location>
</feature>
<keyword evidence="3" id="KW-1185">Reference proteome</keyword>
<dbReference type="PANTHER" id="PTHR13585">
    <property type="entry name" value="CHASCON, ISOFORM D-RELATED"/>
    <property type="match status" value="1"/>
</dbReference>
<protein>
    <submittedName>
        <fullName evidence="2">Uncharacterized protein</fullName>
    </submittedName>
</protein>
<feature type="region of interest" description="Disordered" evidence="1">
    <location>
        <begin position="973"/>
        <end position="1056"/>
    </location>
</feature>
<dbReference type="VEuPathDB" id="PlasmoDB:PRG01_1231700"/>
<evidence type="ECO:0000313" key="3">
    <source>
        <dbReference type="Proteomes" id="UP000027581"/>
    </source>
</evidence>
<feature type="compositionally biased region" description="Basic and acidic residues" evidence="1">
    <location>
        <begin position="186"/>
        <end position="244"/>
    </location>
</feature>
<feature type="region of interest" description="Disordered" evidence="1">
    <location>
        <begin position="174"/>
        <end position="254"/>
    </location>
</feature>
<accession>A0A060S1B7</accession>
<feature type="compositionally biased region" description="Polar residues" evidence="1">
    <location>
        <begin position="984"/>
        <end position="993"/>
    </location>
</feature>
<name>A0A060S1B7_PLARE</name>
<reference evidence="2" key="2">
    <citation type="submission" date="2014-05" db="EMBL/GenBank/DDBJ databases">
        <title>The genome sequences of chimpanzee malaria parasites reveal the path to human adaptation.</title>
        <authorList>
            <person name="Otto T.D."/>
            <person name="Rayner J.C."/>
            <person name="Boehme U."/>
            <person name="Pain A."/>
            <person name="Spottiswoode N."/>
            <person name="Sanders M."/>
            <person name="Quail M."/>
            <person name="Ollomo B."/>
            <person name="Renaud F."/>
            <person name="Thomas A.W."/>
            <person name="Prugnolle F."/>
            <person name="Conway D.J."/>
            <person name="Newbold C."/>
            <person name="Berriman M."/>
        </authorList>
    </citation>
    <scope>NUCLEOTIDE SEQUENCE [LARGE SCALE GENOMIC DNA]</scope>
    <source>
        <strain evidence="2">CDC</strain>
    </source>
</reference>
<dbReference type="PhylomeDB" id="A0A060S1B7"/>
<reference evidence="2" key="1">
    <citation type="submission" date="2014-01" db="EMBL/GenBank/DDBJ databases">
        <authorList>
            <person name="Aslett M."/>
        </authorList>
    </citation>
    <scope>NUCLEOTIDE SEQUENCE</scope>
    <source>
        <strain evidence="2">CDC</strain>
    </source>
</reference>
<sequence length="1248" mass="150107">MKDICNYPIGQEVILDKLIYEKRFLKNKNKQNKIKNVDQLNYYLNNKFNYFLGHTNFMKKIFKKKKKLLKDDERDKHKCRSRSTEEIIINKKICGKRKNVLSEYDKKKRLHKEKNVENDDTKKKYSKIKIEGNTCDIKNEQDVMIKKQSFNGSINNCNVDIYKKEINNVVQVKREKSSEEQLQIKYKNDIKGDNTSDHICKDEREQEREQEREREHEREHEHEHEHEREHNHQYNHQHNVEHSNNHKRSNNNYPGNYYYCDETSSVLSEEDEKLHSFSPLSNNSDLSNVSNMSPDMLCFEKQFKYIYDIYKQNDKNVFLFYNPPVCKCVNKNLKEQYFQKLNDKYPCLFNCSYYLDSMKTIKYDCTKKRDNINDKNIINNRKDEKNSNQVLSNIEDKHAPAGHHNINNNYEQNIQVQKKIDIHCEQENINVSTNYGEVASYAVEIKMYAKAFFELYFMEKYKRNEGVIKVKYDDNKKNIYDDDNKKNIYDDDNKKNIYNDDVKESYVKNINDNIDICKNNKKNKKEKKLCLSFFSSSSEEEALKSYFDKCLYKIIKRRTRTCDNNLCCGLLYIPYSYIVVLLNRKIENLTYACTYLRIPSDTDIYYNNKKNVITLCTKNSQHEFFCYYCLKQNNYVKNIIIYDVYYEGFIPFFRPILNLKNKKNQDKIQNFITYNKNINLSIVFFLTNPREKMERSKKDCNMRDGYTSNNEKGNIPCNKKHENNEEDHMKDNTYGVFLNNNNVEDIKKMRLKICKIFNINHRNNLNNNMSTSKRHMSHDINPEDNIEKYFSNLCSGIEVINNMNIKMVVDKIMKIINKNDSVCNKKCIYHEYNKNRMKYKDIQIYLCEEINSFSFDRRPLVVKKREVHLSSYVHFHKIINNIYEQKNCRQLLGLINEQLDNNIFNKAYMKDKILQVALHNNMFDYGSSLNKDNKDVYFDHCNNNNNKIYCSLNENKFEENNQNVLNSLDRKKDNHVNHGMVDDTNLSNINTCHKNNDNNNNNNKDNNNNNNDNNNNNNNDNNNNNNDNNNNNNDNNNNDNNNNNKDNNNNNKDNNSAIHTEEKENIKKCRDNIFNDTFFIFNENSDLYTNEEYKKNRIDSINNKNNINEYIKNKMMKYTSNNYLSNKISTNILQNLFNIYVCSYLMKKNNYNISHIEKKKKKKEFKNLSNIYKLKYMKECYYSLFNMYKNKFNIQLKQQEEKVIHKYNWMYEDFYLNRLMSQIKKKKKKHKKIDIKIKKEKEKEKEEK</sequence>
<proteinExistence type="predicted"/>
<dbReference type="PANTHER" id="PTHR13585:SF19">
    <property type="entry name" value="ZINC FINGER CCCH DOMAIN-CONTAINING PROTEIN 13"/>
    <property type="match status" value="1"/>
</dbReference>
<dbReference type="VEuPathDB" id="PlasmoDB:PRCDC_1227700"/>
<gene>
    <name evidence="2" type="ORF">PRCDC_1227700</name>
</gene>